<feature type="transmembrane region" description="Helical" evidence="2">
    <location>
        <begin position="55"/>
        <end position="75"/>
    </location>
</feature>
<name>A0A815D7M0_ADIRI</name>
<protein>
    <submittedName>
        <fullName evidence="3">Uncharacterized protein</fullName>
    </submittedName>
</protein>
<organism evidence="3 4">
    <name type="scientific">Adineta ricciae</name>
    <name type="common">Rotifer</name>
    <dbReference type="NCBI Taxonomy" id="249248"/>
    <lineage>
        <taxon>Eukaryota</taxon>
        <taxon>Metazoa</taxon>
        <taxon>Spiralia</taxon>
        <taxon>Gnathifera</taxon>
        <taxon>Rotifera</taxon>
        <taxon>Eurotatoria</taxon>
        <taxon>Bdelloidea</taxon>
        <taxon>Adinetida</taxon>
        <taxon>Adinetidae</taxon>
        <taxon>Adineta</taxon>
    </lineage>
</organism>
<dbReference type="Proteomes" id="UP000663852">
    <property type="component" value="Unassembled WGS sequence"/>
</dbReference>
<feature type="compositionally biased region" description="Acidic residues" evidence="1">
    <location>
        <begin position="688"/>
        <end position="700"/>
    </location>
</feature>
<sequence length="949" mass="107487">MFILTSTTTTSSLLEYYRTRRTSINDVLTNSIENRSHSTVHDFYMTNFTKTQIKVIVTVVIVIGFIMLIIVIFRFNRSASEVFKRSILSMMYTHLSACCEQDTQKIRTEIIRQRISQFGESSSRRGSIGYYTRKYTRAPSYRFDEQLNSSSTKNRSSIPIYEHLFQPKTDITVSSLPIESSTVSTTAQSHYVTTTDSNHQNESSPVKSSVQKSFSTVGISRCDDHTPLLTSDLTSTIKDSSNRATRKYSLNAFSSFIRSSNSHPLSSSSTTSFTANSKIAGDNKKNRYSLDLTTPRQINLSSVFRRNSTTKQSKAFYSTIDPTNTKSQASPKTIVLPVQYDQPSTSTDNSNSGSRTSLSKTKSSNFTKVHQKKKSSTVTPTSTISPYRKDFMQKIERFRYIDDSASSTTTVTSPVESTDHLNGHQPCNHLITSAIEQFDDYVRSRYYNNDEINSYIDRLNSDILTNGSYSDLNILNSTNNNHVTMPNAQVNQQAVSFKPVNHFSSQSETNDYRQVIRNSTPISIPSRPVQPTDNPLIRPTTIITNGHSRSMDFQSITANNNHHLRKQELIRPHTLNNPATIYETSSSSIATLTSVRSSTSLEFDDDAKPSGVLVDDDFLPMSSPVDDHFWDMTTMSTTTNHNHQFKHNNKNECFPNVGSSPDVEDKHFDVDQMKKYSATTDQPFSETSCDDDDDDDDDDDRSDHQQKYSIQEYKLKELQKPIVIHRTQLNPSRHSSKPINHSQDAISISINRLSLDSKNDESLLEKFATADSDPVQMTIRSPPLRPSVINDLTLASQQCPQTIFEEDDTQESSTNDNISDESADNGEIDLVREFELSQKQEQIKSNNANLWSTNDRDIFILQEDDLLSAMVTTPTHTPAIINRPLPPSIMKMTQNKSTDSIDEQQTNASNSLKPKVRFNLDPQYEREREWNKVNKLLGPNMEWTDEFEV</sequence>
<keyword evidence="2" id="KW-1133">Transmembrane helix</keyword>
<feature type="compositionally biased region" description="Polar residues" evidence="1">
    <location>
        <begin position="341"/>
        <end position="368"/>
    </location>
</feature>
<feature type="region of interest" description="Disordered" evidence="1">
    <location>
        <begin position="339"/>
        <end position="384"/>
    </location>
</feature>
<feature type="region of interest" description="Disordered" evidence="1">
    <location>
        <begin position="676"/>
        <end position="707"/>
    </location>
</feature>
<evidence type="ECO:0000313" key="4">
    <source>
        <dbReference type="Proteomes" id="UP000663852"/>
    </source>
</evidence>
<keyword evidence="2" id="KW-0812">Transmembrane</keyword>
<dbReference type="OrthoDB" id="10028240at2759"/>
<keyword evidence="2" id="KW-0472">Membrane</keyword>
<accession>A0A815D7M0</accession>
<gene>
    <name evidence="3" type="ORF">EDS130_LOCUS30023</name>
</gene>
<dbReference type="EMBL" id="CAJNOJ010000207">
    <property type="protein sequence ID" value="CAF1289864.1"/>
    <property type="molecule type" value="Genomic_DNA"/>
</dbReference>
<comment type="caution">
    <text evidence="3">The sequence shown here is derived from an EMBL/GenBank/DDBJ whole genome shotgun (WGS) entry which is preliminary data.</text>
</comment>
<feature type="region of interest" description="Disordered" evidence="1">
    <location>
        <begin position="804"/>
        <end position="825"/>
    </location>
</feature>
<evidence type="ECO:0000313" key="3">
    <source>
        <dbReference type="EMBL" id="CAF1289864.1"/>
    </source>
</evidence>
<reference evidence="3" key="1">
    <citation type="submission" date="2021-02" db="EMBL/GenBank/DDBJ databases">
        <authorList>
            <person name="Nowell W R."/>
        </authorList>
    </citation>
    <scope>NUCLEOTIDE SEQUENCE</scope>
</reference>
<dbReference type="AlphaFoldDB" id="A0A815D7M0"/>
<evidence type="ECO:0000256" key="2">
    <source>
        <dbReference type="SAM" id="Phobius"/>
    </source>
</evidence>
<feature type="compositionally biased region" description="Polar residues" evidence="1">
    <location>
        <begin position="677"/>
        <end position="687"/>
    </location>
</feature>
<proteinExistence type="predicted"/>
<evidence type="ECO:0000256" key="1">
    <source>
        <dbReference type="SAM" id="MobiDB-lite"/>
    </source>
</evidence>